<dbReference type="PANTHER" id="PTHR47932:SF2">
    <property type="entry name" value="OS10G0484300 PROTEIN"/>
    <property type="match status" value="1"/>
</dbReference>
<keyword evidence="5" id="KW-1185">Reference proteome</keyword>
<feature type="repeat" description="PPR" evidence="3">
    <location>
        <begin position="190"/>
        <end position="224"/>
    </location>
</feature>
<feature type="repeat" description="PPR" evidence="3">
    <location>
        <begin position="331"/>
        <end position="365"/>
    </location>
</feature>
<evidence type="ECO:0000256" key="1">
    <source>
        <dbReference type="ARBA" id="ARBA00007626"/>
    </source>
</evidence>
<feature type="repeat" description="PPR" evidence="3">
    <location>
        <begin position="506"/>
        <end position="540"/>
    </location>
</feature>
<feature type="repeat" description="PPR" evidence="3">
    <location>
        <begin position="436"/>
        <end position="470"/>
    </location>
</feature>
<comment type="similarity">
    <text evidence="1">Belongs to the PPR family. P subfamily.</text>
</comment>
<feature type="repeat" description="PPR" evidence="3">
    <location>
        <begin position="295"/>
        <end position="330"/>
    </location>
</feature>
<dbReference type="AlphaFoldDB" id="A0A444ZQE3"/>
<dbReference type="GO" id="GO:0003729">
    <property type="term" value="F:mRNA binding"/>
    <property type="evidence" value="ECO:0007669"/>
    <property type="project" value="TreeGrafter"/>
</dbReference>
<dbReference type="InterPro" id="IPR002885">
    <property type="entry name" value="PPR_rpt"/>
</dbReference>
<sequence>MFCMLSTCTRTLCYSSSSPLSPSQSSSMVKKVCSLVCDSYHNQSHVRVSSPRLNLVDIDPDSLTHEQALTIVASLASDAGSMVALSFFNWATVHSKFRNFMRFYIVCATSVIGNGNTEKAHEVLQCMVKNFAEIGKVKDAVEMVIEMHNQGLVPSTRTLNCVIKVTCEMGFVEYAEYLFEEMCVRGVHPNSASYRLMVIAYCRIGKILEADRWLHAMLERGFMVDNATFTLVISKFCEKGVSNRAMWYFRKLSDMGLKPNLINYTCMIEGLCKRGSIKQAFEMLEEMVGKGWKPNVYTHTALIDGLCKKGWTEKAFRLFLKLVRSENHKPNVHTYTAMISGYCKDEKLNRAEMLLNRMREQGLVPNTNTYTALIDGHCKAGNFERAYELLNLMNNDGFSPNICTYNAIVDGLCKKGRVKEAYKILRSGFHNGLEADKVTYTILISEHCNQAEIKQALVLFNKMVKIGIQPDIHSYTTLIAVLCREKRMRESEMFFEEALKVGLIPTKKTYTSMICGYCREGNLNLAMRFFHRMSDSGCVPDSITYGAIISGLCKQSRLDEARGLYDSMLEKGLVPCEVTRVSLAYEYCKIDDGFSAMAVLEKLEKKLWIRTANTLVRKLCSEKKVGLAALLFHKLLDIDLQVNRVTLAAFMTACYESNKCIEEMLSAVQNQCLLLLPYTLHSVLHDCTCIITQCYSSSSPQPTLSPSQSSLTVKKFCSLLCDSYYIQAHVRVLPPRLNLVNIHPDSLTHEQGLIIVASLASDAGSMMDRWSGILRVQLHSKSKAFHRVGASLCLSPETRTLSVPEANAIFFCGDRVEGTGNQVIERLSDLQKLSEIVVSKFGSSINAWVIQASVFNGPFAVYKDFIPSVNQYGEPRSYQPTGFPASTSTVSLLSNCLEEVRKVISGTRGDTQSGCSRRSSVSRPKTFILGFSKGGTVVNQIVTELGSTEIASDANSPCSGQPEETCIVPKAKESLLNSITEIHYVDVGLNSTGAYLTNHHVFERITRRLIQGAPQLRFILHGTPRQWGNKQRDWIRNEKDEMLRLLESEAHKSEGKLKVHSRYYFADKPPDMQMHFEIIESLDVS</sequence>
<comment type="caution">
    <text evidence="4">The sequence shown here is derived from an EMBL/GenBank/DDBJ whole genome shotgun (WGS) entry which is preliminary data.</text>
</comment>
<dbReference type="InterPro" id="IPR018881">
    <property type="entry name" value="C2orf69_mit"/>
</dbReference>
<feature type="repeat" description="PPR" evidence="3">
    <location>
        <begin position="471"/>
        <end position="505"/>
    </location>
</feature>
<dbReference type="Proteomes" id="UP000289738">
    <property type="component" value="Chromosome B04"/>
</dbReference>
<dbReference type="SUPFAM" id="SSF81901">
    <property type="entry name" value="HCP-like"/>
    <property type="match status" value="1"/>
</dbReference>
<reference evidence="4 5" key="1">
    <citation type="submission" date="2019-01" db="EMBL/GenBank/DDBJ databases">
        <title>Sequencing of cultivated peanut Arachis hypogaea provides insights into genome evolution and oil improvement.</title>
        <authorList>
            <person name="Chen X."/>
        </authorList>
    </citation>
    <scope>NUCLEOTIDE SEQUENCE [LARGE SCALE GENOMIC DNA]</scope>
    <source>
        <strain evidence="5">cv. Fuhuasheng</strain>
        <tissue evidence="4">Leaves</tissue>
    </source>
</reference>
<dbReference type="NCBIfam" id="TIGR00756">
    <property type="entry name" value="PPR"/>
    <property type="match status" value="11"/>
</dbReference>
<accession>A0A444ZQE3</accession>
<dbReference type="Pfam" id="PF13041">
    <property type="entry name" value="PPR_2"/>
    <property type="match status" value="5"/>
</dbReference>
<dbReference type="Pfam" id="PF10561">
    <property type="entry name" value="C2orf69"/>
    <property type="match status" value="1"/>
</dbReference>
<feature type="repeat" description="PPR" evidence="3">
    <location>
        <begin position="260"/>
        <end position="294"/>
    </location>
</feature>
<dbReference type="EMBL" id="SDMP01000014">
    <property type="protein sequence ID" value="RYR16406.1"/>
    <property type="molecule type" value="Genomic_DNA"/>
</dbReference>
<evidence type="ECO:0000256" key="2">
    <source>
        <dbReference type="ARBA" id="ARBA00022737"/>
    </source>
</evidence>
<feature type="repeat" description="PPR" evidence="3">
    <location>
        <begin position="366"/>
        <end position="400"/>
    </location>
</feature>
<dbReference type="PROSITE" id="PS51375">
    <property type="entry name" value="PPR"/>
    <property type="match status" value="12"/>
</dbReference>
<feature type="repeat" description="PPR" evidence="3">
    <location>
        <begin position="401"/>
        <end position="435"/>
    </location>
</feature>
<dbReference type="Pfam" id="PF12854">
    <property type="entry name" value="PPR_1"/>
    <property type="match status" value="1"/>
</dbReference>
<gene>
    <name evidence="4" type="ORF">Ahy_B04g073414</name>
</gene>
<evidence type="ECO:0000256" key="3">
    <source>
        <dbReference type="PROSITE-ProRule" id="PRU00708"/>
    </source>
</evidence>
<dbReference type="InterPro" id="IPR011990">
    <property type="entry name" value="TPR-like_helical_dom_sf"/>
</dbReference>
<dbReference type="Gene3D" id="1.25.40.10">
    <property type="entry name" value="Tetratricopeptide repeat domain"/>
    <property type="match status" value="4"/>
</dbReference>
<feature type="repeat" description="PPR" evidence="3">
    <location>
        <begin position="225"/>
        <end position="259"/>
    </location>
</feature>
<keyword evidence="2" id="KW-0677">Repeat</keyword>
<feature type="repeat" description="PPR" evidence="3">
    <location>
        <begin position="541"/>
        <end position="575"/>
    </location>
</feature>
<protein>
    <recommendedName>
        <fullName evidence="6">Pentatricopeptide repeat-containing protein</fullName>
    </recommendedName>
</protein>
<name>A0A444ZQE3_ARAHY</name>
<proteinExistence type="inferred from homology"/>
<organism evidence="4 5">
    <name type="scientific">Arachis hypogaea</name>
    <name type="common">Peanut</name>
    <dbReference type="NCBI Taxonomy" id="3818"/>
    <lineage>
        <taxon>Eukaryota</taxon>
        <taxon>Viridiplantae</taxon>
        <taxon>Streptophyta</taxon>
        <taxon>Embryophyta</taxon>
        <taxon>Tracheophyta</taxon>
        <taxon>Spermatophyta</taxon>
        <taxon>Magnoliopsida</taxon>
        <taxon>eudicotyledons</taxon>
        <taxon>Gunneridae</taxon>
        <taxon>Pentapetalae</taxon>
        <taxon>rosids</taxon>
        <taxon>fabids</taxon>
        <taxon>Fabales</taxon>
        <taxon>Fabaceae</taxon>
        <taxon>Papilionoideae</taxon>
        <taxon>50 kb inversion clade</taxon>
        <taxon>dalbergioids sensu lato</taxon>
        <taxon>Dalbergieae</taxon>
        <taxon>Pterocarpus clade</taxon>
        <taxon>Arachis</taxon>
    </lineage>
</organism>
<feature type="repeat" description="PPR" evidence="3">
    <location>
        <begin position="155"/>
        <end position="189"/>
    </location>
</feature>
<dbReference type="PANTHER" id="PTHR47932">
    <property type="entry name" value="ATPASE EXPRESSION PROTEIN 3"/>
    <property type="match status" value="1"/>
</dbReference>
<evidence type="ECO:0000313" key="4">
    <source>
        <dbReference type="EMBL" id="RYR16406.1"/>
    </source>
</evidence>
<evidence type="ECO:0008006" key="6">
    <source>
        <dbReference type="Google" id="ProtNLM"/>
    </source>
</evidence>
<evidence type="ECO:0000313" key="5">
    <source>
        <dbReference type="Proteomes" id="UP000289738"/>
    </source>
</evidence>